<dbReference type="InterPro" id="IPR027806">
    <property type="entry name" value="HARBI1_dom"/>
</dbReference>
<dbReference type="OrthoDB" id="6358932at2759"/>
<dbReference type="PANTHER" id="PTHR22930">
    <property type="match status" value="1"/>
</dbReference>
<dbReference type="EMBL" id="CAKKLH010000111">
    <property type="protein sequence ID" value="CAH0103368.1"/>
    <property type="molecule type" value="Genomic_DNA"/>
</dbReference>
<keyword evidence="11" id="KW-1185">Reference proteome</keyword>
<comment type="caution">
    <text evidence="10">The sequence shown here is derived from an EMBL/GenBank/DDBJ whole genome shotgun (WGS) entry which is preliminary data.</text>
</comment>
<keyword evidence="5" id="KW-0479">Metal-binding</keyword>
<evidence type="ECO:0000256" key="3">
    <source>
        <dbReference type="ARBA" id="ARBA00006958"/>
    </source>
</evidence>
<protein>
    <recommendedName>
        <fullName evidence="9">DDE Tnp4 domain-containing protein</fullName>
    </recommendedName>
</protein>
<keyword evidence="7" id="KW-0539">Nucleus</keyword>
<feature type="compositionally biased region" description="Acidic residues" evidence="8">
    <location>
        <begin position="234"/>
        <end position="248"/>
    </location>
</feature>
<evidence type="ECO:0000256" key="2">
    <source>
        <dbReference type="ARBA" id="ARBA00004123"/>
    </source>
</evidence>
<evidence type="ECO:0000256" key="7">
    <source>
        <dbReference type="ARBA" id="ARBA00023242"/>
    </source>
</evidence>
<dbReference type="AlphaFoldDB" id="A0A8J2RPU8"/>
<evidence type="ECO:0000256" key="5">
    <source>
        <dbReference type="ARBA" id="ARBA00022723"/>
    </source>
</evidence>
<dbReference type="GO" id="GO:0016787">
    <property type="term" value="F:hydrolase activity"/>
    <property type="evidence" value="ECO:0007669"/>
    <property type="project" value="UniProtKB-KW"/>
</dbReference>
<dbReference type="InterPro" id="IPR045249">
    <property type="entry name" value="HARBI1-like"/>
</dbReference>
<dbReference type="Pfam" id="PF13359">
    <property type="entry name" value="DDE_Tnp_4"/>
    <property type="match status" value="1"/>
</dbReference>
<proteinExistence type="inferred from homology"/>
<evidence type="ECO:0000313" key="11">
    <source>
        <dbReference type="Proteomes" id="UP000789390"/>
    </source>
</evidence>
<dbReference type="PANTHER" id="PTHR22930:SF85">
    <property type="entry name" value="GH03217P-RELATED"/>
    <property type="match status" value="1"/>
</dbReference>
<organism evidence="10 11">
    <name type="scientific">Daphnia galeata</name>
    <dbReference type="NCBI Taxonomy" id="27404"/>
    <lineage>
        <taxon>Eukaryota</taxon>
        <taxon>Metazoa</taxon>
        <taxon>Ecdysozoa</taxon>
        <taxon>Arthropoda</taxon>
        <taxon>Crustacea</taxon>
        <taxon>Branchiopoda</taxon>
        <taxon>Diplostraca</taxon>
        <taxon>Cladocera</taxon>
        <taxon>Anomopoda</taxon>
        <taxon>Daphniidae</taxon>
        <taxon>Daphnia</taxon>
    </lineage>
</organism>
<feature type="domain" description="DDE Tnp4" evidence="9">
    <location>
        <begin position="119"/>
        <end position="197"/>
    </location>
</feature>
<accession>A0A8J2RPU8</accession>
<evidence type="ECO:0000259" key="9">
    <source>
        <dbReference type="Pfam" id="PF13359"/>
    </source>
</evidence>
<keyword evidence="6" id="KW-0378">Hydrolase</keyword>
<evidence type="ECO:0000256" key="8">
    <source>
        <dbReference type="SAM" id="MobiDB-lite"/>
    </source>
</evidence>
<keyword evidence="4" id="KW-0540">Nuclease</keyword>
<sequence length="278" mass="32086">MTTFIDDVLPQYHNIQFREHFRMSRATFEDFLLEIGENENLQRGVHNEVTLRYRLLVTIWVLANRETFREVADRFDTTRGKTTCAILAERLQDFVRWPNRDMLPAVAAGFDFPGTVGCIDSTDIRIKQNLRHLAAFTNRKSFTSVKMQAVCDSNKKFIDVSCGWPGSMHDSRVFEMSSLSRGLEERLRGLPNYHILGKWRIFGYLDVNNLSFIPDYIAAAVILHNFILDVEGDDEEEIHDSSSDENESDDHGDSEPEDEHNDVNQLAIAKRYRIAHSL</sequence>
<dbReference type="Proteomes" id="UP000789390">
    <property type="component" value="Unassembled WGS sequence"/>
</dbReference>
<dbReference type="GO" id="GO:0004518">
    <property type="term" value="F:nuclease activity"/>
    <property type="evidence" value="ECO:0007669"/>
    <property type="project" value="UniProtKB-KW"/>
</dbReference>
<name>A0A8J2RPU8_9CRUS</name>
<evidence type="ECO:0000256" key="1">
    <source>
        <dbReference type="ARBA" id="ARBA00001968"/>
    </source>
</evidence>
<dbReference type="GO" id="GO:0046872">
    <property type="term" value="F:metal ion binding"/>
    <property type="evidence" value="ECO:0007669"/>
    <property type="project" value="UniProtKB-KW"/>
</dbReference>
<dbReference type="GO" id="GO:0005634">
    <property type="term" value="C:nucleus"/>
    <property type="evidence" value="ECO:0007669"/>
    <property type="project" value="UniProtKB-SubCell"/>
</dbReference>
<feature type="region of interest" description="Disordered" evidence="8">
    <location>
        <begin position="234"/>
        <end position="264"/>
    </location>
</feature>
<evidence type="ECO:0000256" key="4">
    <source>
        <dbReference type="ARBA" id="ARBA00022722"/>
    </source>
</evidence>
<evidence type="ECO:0000256" key="6">
    <source>
        <dbReference type="ARBA" id="ARBA00022801"/>
    </source>
</evidence>
<evidence type="ECO:0000313" key="10">
    <source>
        <dbReference type="EMBL" id="CAH0103368.1"/>
    </source>
</evidence>
<comment type="cofactor">
    <cofactor evidence="1">
        <name>a divalent metal cation</name>
        <dbReference type="ChEBI" id="CHEBI:60240"/>
    </cofactor>
</comment>
<reference evidence="10" key="1">
    <citation type="submission" date="2021-11" db="EMBL/GenBank/DDBJ databases">
        <authorList>
            <person name="Schell T."/>
        </authorList>
    </citation>
    <scope>NUCLEOTIDE SEQUENCE</scope>
    <source>
        <strain evidence="10">M5</strain>
    </source>
</reference>
<comment type="subcellular location">
    <subcellularLocation>
        <location evidence="2">Nucleus</location>
    </subcellularLocation>
</comment>
<gene>
    <name evidence="10" type="ORF">DGAL_LOCUS5941</name>
</gene>
<comment type="similarity">
    <text evidence="3">Belongs to the HARBI1 family.</text>
</comment>